<evidence type="ECO:0000256" key="1">
    <source>
        <dbReference type="SAM" id="SignalP"/>
    </source>
</evidence>
<dbReference type="CDD" id="cd13585">
    <property type="entry name" value="PBP2_TMBP_like"/>
    <property type="match status" value="1"/>
</dbReference>
<name>S0FYJ1_RUMCE</name>
<feature type="chain" id="PRO_5039373224" evidence="1">
    <location>
        <begin position="26"/>
        <end position="449"/>
    </location>
</feature>
<keyword evidence="3" id="KW-1185">Reference proteome</keyword>
<dbReference type="PANTHER" id="PTHR43649:SF12">
    <property type="entry name" value="DIACETYLCHITOBIOSE BINDING PROTEIN DASA"/>
    <property type="match status" value="1"/>
</dbReference>
<dbReference type="Pfam" id="PF01547">
    <property type="entry name" value="SBP_bac_1"/>
    <property type="match status" value="1"/>
</dbReference>
<dbReference type="AlphaFoldDB" id="S0FYJ1"/>
<dbReference type="Gene3D" id="3.40.190.10">
    <property type="entry name" value="Periplasmic binding protein-like II"/>
    <property type="match status" value="2"/>
</dbReference>
<dbReference type="PANTHER" id="PTHR43649">
    <property type="entry name" value="ARABINOSE-BINDING PROTEIN-RELATED"/>
    <property type="match status" value="1"/>
</dbReference>
<accession>S0FYJ1</accession>
<dbReference type="PATRIC" id="fig|1195236.3.peg.26"/>
<dbReference type="RefSeq" id="WP_004622747.1">
    <property type="nucleotide sequence ID" value="NZ_AORV01000002.1"/>
</dbReference>
<protein>
    <submittedName>
        <fullName evidence="2">ABC-type sugar transport system, periplasmic component</fullName>
    </submittedName>
</protein>
<dbReference type="PROSITE" id="PS51257">
    <property type="entry name" value="PROKAR_LIPOPROTEIN"/>
    <property type="match status" value="1"/>
</dbReference>
<dbReference type="InterPro" id="IPR050490">
    <property type="entry name" value="Bact_solute-bd_prot1"/>
</dbReference>
<keyword evidence="2" id="KW-0813">Transport</keyword>
<dbReference type="InterPro" id="IPR006059">
    <property type="entry name" value="SBP"/>
</dbReference>
<sequence>MRSTKRLICMLLLFTMLVSLFTACGSEKPAADSTTANSSAAANSSSTAKPFDDTKINFIGFGAMWTNEIVANLDKFKEETGITVNFQQLANDQLSNKIAVSSAAGGSDLDVIAFRPLQETLLFTNNGWVEPLDEYISKSPDFDINDFFESGKDICAIDGKMYGIPLMTEREIVYYNKELFAQAGITSVPKTMDELMEAAKKLNNPEKGIAGIAIRGKGSDAVTQFSGFLRAFGGDFIVDGKAAINTPEAIKAFQFYGDLLKNYGPAGVANMGWTETQSLFTQGKAAMRIDADSQYGFALDPKSSLISDKVGYFVLPEGPAGAKPFNIVAWALGISSGSKNKDASWEFIKWSLGKEMDVKTALAGNPSTRNSTWTNKEANKNFPADLVEVINQTNPIGVGTDRPFMINVGEARTVIGNVITGAILGKDVTAMANKANEDFQKLLDKEAKK</sequence>
<dbReference type="Proteomes" id="UP000014155">
    <property type="component" value="Unassembled WGS sequence"/>
</dbReference>
<organism evidence="2 3">
    <name type="scientific">Ruminiclostridium cellobioparum subsp. termitidis CT1112</name>
    <dbReference type="NCBI Taxonomy" id="1195236"/>
    <lineage>
        <taxon>Bacteria</taxon>
        <taxon>Bacillati</taxon>
        <taxon>Bacillota</taxon>
        <taxon>Clostridia</taxon>
        <taxon>Eubacteriales</taxon>
        <taxon>Oscillospiraceae</taxon>
        <taxon>Ruminiclostridium</taxon>
    </lineage>
</organism>
<keyword evidence="1" id="KW-0732">Signal</keyword>
<evidence type="ECO:0000313" key="2">
    <source>
        <dbReference type="EMBL" id="EMS74189.1"/>
    </source>
</evidence>
<reference evidence="2 3" key="1">
    <citation type="journal article" date="2013" name="Genome Announc.">
        <title>Draft Genome Sequence of the Cellulolytic, Mesophilic, Anaerobic Bacterium Clostridium termitidis Strain CT1112 (DSM 5398).</title>
        <authorList>
            <person name="Lal S."/>
            <person name="Ramachandran U."/>
            <person name="Zhang X."/>
            <person name="Munir R."/>
            <person name="Sparling R."/>
            <person name="Levin D.B."/>
        </authorList>
    </citation>
    <scope>NUCLEOTIDE SEQUENCE [LARGE SCALE GENOMIC DNA]</scope>
    <source>
        <strain evidence="2 3">CT1112</strain>
    </source>
</reference>
<dbReference type="SUPFAM" id="SSF53850">
    <property type="entry name" value="Periplasmic binding protein-like II"/>
    <property type="match status" value="1"/>
</dbReference>
<feature type="signal peptide" evidence="1">
    <location>
        <begin position="1"/>
        <end position="25"/>
    </location>
</feature>
<dbReference type="EMBL" id="AORV01000002">
    <property type="protein sequence ID" value="EMS74189.1"/>
    <property type="molecule type" value="Genomic_DNA"/>
</dbReference>
<comment type="caution">
    <text evidence="2">The sequence shown here is derived from an EMBL/GenBank/DDBJ whole genome shotgun (WGS) entry which is preliminary data.</text>
</comment>
<gene>
    <name evidence="2" type="ORF">CTER_0028</name>
</gene>
<dbReference type="STRING" id="1195236.CTER_0028"/>
<evidence type="ECO:0000313" key="3">
    <source>
        <dbReference type="Proteomes" id="UP000014155"/>
    </source>
</evidence>
<proteinExistence type="predicted"/>
<dbReference type="eggNOG" id="COG1653">
    <property type="taxonomic scope" value="Bacteria"/>
</dbReference>
<keyword evidence="2" id="KW-0762">Sugar transport</keyword>